<dbReference type="Pfam" id="PF00076">
    <property type="entry name" value="RRM_1"/>
    <property type="match status" value="2"/>
</dbReference>
<reference evidence="5" key="1">
    <citation type="journal article" date="2020" name="Stud. Mycol.">
        <title>101 Dothideomycetes genomes: a test case for predicting lifestyles and emergence of pathogens.</title>
        <authorList>
            <person name="Haridas S."/>
            <person name="Albert R."/>
            <person name="Binder M."/>
            <person name="Bloem J."/>
            <person name="Labutti K."/>
            <person name="Salamov A."/>
            <person name="Andreopoulos B."/>
            <person name="Baker S."/>
            <person name="Barry K."/>
            <person name="Bills G."/>
            <person name="Bluhm B."/>
            <person name="Cannon C."/>
            <person name="Castanera R."/>
            <person name="Culley D."/>
            <person name="Daum C."/>
            <person name="Ezra D."/>
            <person name="Gonzalez J."/>
            <person name="Henrissat B."/>
            <person name="Kuo A."/>
            <person name="Liang C."/>
            <person name="Lipzen A."/>
            <person name="Lutzoni F."/>
            <person name="Magnuson J."/>
            <person name="Mondo S."/>
            <person name="Nolan M."/>
            <person name="Ohm R."/>
            <person name="Pangilinan J."/>
            <person name="Park H.-J."/>
            <person name="Ramirez L."/>
            <person name="Alfaro M."/>
            <person name="Sun H."/>
            <person name="Tritt A."/>
            <person name="Yoshinaga Y."/>
            <person name="Zwiers L.-H."/>
            <person name="Turgeon B."/>
            <person name="Goodwin S."/>
            <person name="Spatafora J."/>
            <person name="Crous P."/>
            <person name="Grigoriev I."/>
        </authorList>
    </citation>
    <scope>NUCLEOTIDE SEQUENCE</scope>
    <source>
        <strain evidence="5">CBS 133067</strain>
    </source>
</reference>
<feature type="non-terminal residue" evidence="5">
    <location>
        <position position="1"/>
    </location>
</feature>
<comment type="caution">
    <text evidence="5">The sequence shown here is derived from an EMBL/GenBank/DDBJ whole genome shotgun (WGS) entry which is preliminary data.</text>
</comment>
<dbReference type="EMBL" id="ML978122">
    <property type="protein sequence ID" value="KAF2103567.1"/>
    <property type="molecule type" value="Genomic_DNA"/>
</dbReference>
<dbReference type="InterPro" id="IPR000504">
    <property type="entry name" value="RRM_dom"/>
</dbReference>
<gene>
    <name evidence="5" type="ORF">NA57DRAFT_26608</name>
</gene>
<dbReference type="Proteomes" id="UP000799772">
    <property type="component" value="Unassembled WGS sequence"/>
</dbReference>
<keyword evidence="2 3" id="KW-0694">RNA-binding</keyword>
<dbReference type="AlphaFoldDB" id="A0A9P4IPE7"/>
<evidence type="ECO:0000256" key="2">
    <source>
        <dbReference type="ARBA" id="ARBA00022884"/>
    </source>
</evidence>
<keyword evidence="6" id="KW-1185">Reference proteome</keyword>
<keyword evidence="1" id="KW-0677">Repeat</keyword>
<dbReference type="PROSITE" id="PS50102">
    <property type="entry name" value="RRM"/>
    <property type="match status" value="2"/>
</dbReference>
<evidence type="ECO:0000256" key="1">
    <source>
        <dbReference type="ARBA" id="ARBA00022737"/>
    </source>
</evidence>
<dbReference type="SMART" id="SM00360">
    <property type="entry name" value="RRM"/>
    <property type="match status" value="1"/>
</dbReference>
<dbReference type="PANTHER" id="PTHR24012">
    <property type="entry name" value="RNA BINDING PROTEIN"/>
    <property type="match status" value="1"/>
</dbReference>
<dbReference type="SUPFAM" id="SSF54928">
    <property type="entry name" value="RNA-binding domain, RBD"/>
    <property type="match status" value="1"/>
</dbReference>
<feature type="domain" description="RRM" evidence="4">
    <location>
        <begin position="6"/>
        <end position="79"/>
    </location>
</feature>
<feature type="domain" description="RRM" evidence="4">
    <location>
        <begin position="94"/>
        <end position="139"/>
    </location>
</feature>
<protein>
    <recommendedName>
        <fullName evidence="4">RRM domain-containing protein</fullName>
    </recommendedName>
</protein>
<dbReference type="InterPro" id="IPR012677">
    <property type="entry name" value="Nucleotide-bd_a/b_plait_sf"/>
</dbReference>
<dbReference type="OrthoDB" id="271725at2759"/>
<dbReference type="Gene3D" id="3.30.70.330">
    <property type="match status" value="2"/>
</dbReference>
<evidence type="ECO:0000313" key="5">
    <source>
        <dbReference type="EMBL" id="KAF2103567.1"/>
    </source>
</evidence>
<name>A0A9P4IPE7_9PEZI</name>
<sequence length="139" mass="15997">NKNGETNVYIRGLMPETTDEMLESWGIRFGDIASHKAIIDHKTNLCKGFGFIKYHNFEDAEQCIRGFHYLGYEVSFARESFYSKLKRFSDENNTNLYVSNIPRSMNEHDLGSIFQPHKVCSARILRDTQGHGRGVGFAR</sequence>
<accession>A0A9P4IPE7</accession>
<evidence type="ECO:0000259" key="4">
    <source>
        <dbReference type="PROSITE" id="PS50102"/>
    </source>
</evidence>
<dbReference type="InterPro" id="IPR035979">
    <property type="entry name" value="RBD_domain_sf"/>
</dbReference>
<organism evidence="5 6">
    <name type="scientific">Rhizodiscina lignyota</name>
    <dbReference type="NCBI Taxonomy" id="1504668"/>
    <lineage>
        <taxon>Eukaryota</taxon>
        <taxon>Fungi</taxon>
        <taxon>Dikarya</taxon>
        <taxon>Ascomycota</taxon>
        <taxon>Pezizomycotina</taxon>
        <taxon>Dothideomycetes</taxon>
        <taxon>Pleosporomycetidae</taxon>
        <taxon>Aulographales</taxon>
        <taxon>Rhizodiscinaceae</taxon>
        <taxon>Rhizodiscina</taxon>
    </lineage>
</organism>
<evidence type="ECO:0000256" key="3">
    <source>
        <dbReference type="PROSITE-ProRule" id="PRU00176"/>
    </source>
</evidence>
<proteinExistence type="predicted"/>
<feature type="non-terminal residue" evidence="5">
    <location>
        <position position="139"/>
    </location>
</feature>
<evidence type="ECO:0000313" key="6">
    <source>
        <dbReference type="Proteomes" id="UP000799772"/>
    </source>
</evidence>
<dbReference type="GO" id="GO:0003723">
    <property type="term" value="F:RNA binding"/>
    <property type="evidence" value="ECO:0007669"/>
    <property type="project" value="UniProtKB-UniRule"/>
</dbReference>